<protein>
    <submittedName>
        <fullName evidence="2">Uncharacterized protein</fullName>
    </submittedName>
</protein>
<dbReference type="EMBL" id="ML996106">
    <property type="protein sequence ID" value="KAF2738896.1"/>
    <property type="molecule type" value="Genomic_DNA"/>
</dbReference>
<feature type="compositionally biased region" description="Low complexity" evidence="1">
    <location>
        <begin position="129"/>
        <end position="141"/>
    </location>
</feature>
<proteinExistence type="predicted"/>
<sequence length="353" mass="41346">MASPLNAEPEQPLQKEQSGSPIPPYAPTQSLRESAKPELGQGQDEELHRNNDPSPLPEDAKDRITERFREDREALIQTFEQAQQQSKDFRQQFEQVQEGLEQLQQQFKESQQIFKELKEQLDQRKQRIEQPQQQIEQPKQQFGPFQYRNQLLKQEEQIIREAQQQLQYEGHHFKQVEQQIEQGKQRFEQGRQQLERRQEQLEHSQQQLQQRQQQLKQREQQLEQREQQHLAILRRKRDVHDARSNHRTMTRDLNPTPSPPPQPLRSSRNPLLPTSSLNPTPSPSPQPPVLSNLRASASYMDLNSAGPRHGNGNLSGLLRKNTDPIFIHHTISRDAEDLNQKLLALKDRRGGPL</sequence>
<evidence type="ECO:0000313" key="2">
    <source>
        <dbReference type="EMBL" id="KAF2738896.1"/>
    </source>
</evidence>
<feature type="region of interest" description="Disordered" evidence="1">
    <location>
        <begin position="191"/>
        <end position="213"/>
    </location>
</feature>
<keyword evidence="3" id="KW-1185">Reference proteome</keyword>
<feature type="compositionally biased region" description="Basic and acidic residues" evidence="1">
    <location>
        <begin position="191"/>
        <end position="202"/>
    </location>
</feature>
<feature type="region of interest" description="Disordered" evidence="1">
    <location>
        <begin position="1"/>
        <end position="72"/>
    </location>
</feature>
<accession>A0A9P4R8L2</accession>
<feature type="region of interest" description="Disordered" evidence="1">
    <location>
        <begin position="124"/>
        <end position="143"/>
    </location>
</feature>
<evidence type="ECO:0000313" key="3">
    <source>
        <dbReference type="Proteomes" id="UP000799444"/>
    </source>
</evidence>
<reference evidence="2" key="1">
    <citation type="journal article" date="2020" name="Stud. Mycol.">
        <title>101 Dothideomycetes genomes: a test case for predicting lifestyles and emergence of pathogens.</title>
        <authorList>
            <person name="Haridas S."/>
            <person name="Albert R."/>
            <person name="Binder M."/>
            <person name="Bloem J."/>
            <person name="Labutti K."/>
            <person name="Salamov A."/>
            <person name="Andreopoulos B."/>
            <person name="Baker S."/>
            <person name="Barry K."/>
            <person name="Bills G."/>
            <person name="Bluhm B."/>
            <person name="Cannon C."/>
            <person name="Castanera R."/>
            <person name="Culley D."/>
            <person name="Daum C."/>
            <person name="Ezra D."/>
            <person name="Gonzalez J."/>
            <person name="Henrissat B."/>
            <person name="Kuo A."/>
            <person name="Liang C."/>
            <person name="Lipzen A."/>
            <person name="Lutzoni F."/>
            <person name="Magnuson J."/>
            <person name="Mondo S."/>
            <person name="Nolan M."/>
            <person name="Ohm R."/>
            <person name="Pangilinan J."/>
            <person name="Park H.-J."/>
            <person name="Ramirez L."/>
            <person name="Alfaro M."/>
            <person name="Sun H."/>
            <person name="Tritt A."/>
            <person name="Yoshinaga Y."/>
            <person name="Zwiers L.-H."/>
            <person name="Turgeon B."/>
            <person name="Goodwin S."/>
            <person name="Spatafora J."/>
            <person name="Crous P."/>
            <person name="Grigoriev I."/>
        </authorList>
    </citation>
    <scope>NUCLEOTIDE SEQUENCE</scope>
    <source>
        <strain evidence="2">CBS 125425</strain>
    </source>
</reference>
<feature type="region of interest" description="Disordered" evidence="1">
    <location>
        <begin position="232"/>
        <end position="291"/>
    </location>
</feature>
<dbReference type="Gene3D" id="1.20.5.300">
    <property type="match status" value="1"/>
</dbReference>
<name>A0A9P4R8L2_9PLEO</name>
<feature type="compositionally biased region" description="Low complexity" evidence="1">
    <location>
        <begin position="264"/>
        <end position="279"/>
    </location>
</feature>
<organism evidence="2 3">
    <name type="scientific">Polyplosphaeria fusca</name>
    <dbReference type="NCBI Taxonomy" id="682080"/>
    <lineage>
        <taxon>Eukaryota</taxon>
        <taxon>Fungi</taxon>
        <taxon>Dikarya</taxon>
        <taxon>Ascomycota</taxon>
        <taxon>Pezizomycotina</taxon>
        <taxon>Dothideomycetes</taxon>
        <taxon>Pleosporomycetidae</taxon>
        <taxon>Pleosporales</taxon>
        <taxon>Tetraplosphaeriaceae</taxon>
        <taxon>Polyplosphaeria</taxon>
    </lineage>
</organism>
<dbReference type="Proteomes" id="UP000799444">
    <property type="component" value="Unassembled WGS sequence"/>
</dbReference>
<evidence type="ECO:0000256" key="1">
    <source>
        <dbReference type="SAM" id="MobiDB-lite"/>
    </source>
</evidence>
<dbReference type="AlphaFoldDB" id="A0A9P4R8L2"/>
<gene>
    <name evidence="2" type="ORF">EJ04DRAFT_509078</name>
</gene>
<feature type="compositionally biased region" description="Basic and acidic residues" evidence="1">
    <location>
        <begin position="58"/>
        <end position="72"/>
    </location>
</feature>
<comment type="caution">
    <text evidence="2">The sequence shown here is derived from an EMBL/GenBank/DDBJ whole genome shotgun (WGS) entry which is preliminary data.</text>
</comment>
<feature type="compositionally biased region" description="Low complexity" evidence="1">
    <location>
        <begin position="203"/>
        <end position="213"/>
    </location>
</feature>